<evidence type="ECO:0000313" key="2">
    <source>
        <dbReference type="EMBL" id="KAK3898460.1"/>
    </source>
</evidence>
<gene>
    <name evidence="2" type="ORF">C8A05DRAFT_47238</name>
</gene>
<sequence>MARPSHICSALTRWLLLLLVLSVAAFPPMLADPTYGPIPGMSDIYSQYWGTERPFPGNFTDPIFPTEDGPPAEDDYIWQNLLAAEWMIFEFYQQGVERFTEADFIRIGMPPTTKLRLMEIRNNEAGHLRIFQNMISPTSIKPGPCKYRFPLTDPLSYLAVMTVIEVSSMAFLTGLVQDAKVDWNKGALAAISQTEARHETWALIDLWKVSPFAGPADTTFPYANQILYSTHGLVVEGSCPPENPEYPYPLQALPPLWAAENTESMAPGAVLTLLFPDPKNQPVFDEYTQYYAVFFHGLLNLSIPIETAGYPERPITVTIPAACEAKGIIIALIADEEGAPTKESVVAGPAVILEQPAALGLALVKSGPNPT</sequence>
<dbReference type="AlphaFoldDB" id="A0AAN6RPQ8"/>
<proteinExistence type="predicted"/>
<dbReference type="Pfam" id="PF13668">
    <property type="entry name" value="Ferritin_2"/>
    <property type="match status" value="1"/>
</dbReference>
<evidence type="ECO:0000313" key="3">
    <source>
        <dbReference type="Proteomes" id="UP001303889"/>
    </source>
</evidence>
<keyword evidence="1" id="KW-0732">Signal</keyword>
<feature type="chain" id="PRO_5042854662" description="Ferritin-like domain-containing protein" evidence="1">
    <location>
        <begin position="26"/>
        <end position="371"/>
    </location>
</feature>
<dbReference type="EMBL" id="MU855933">
    <property type="protein sequence ID" value="KAK3898460.1"/>
    <property type="molecule type" value="Genomic_DNA"/>
</dbReference>
<protein>
    <recommendedName>
        <fullName evidence="4">Ferritin-like domain-containing protein</fullName>
    </recommendedName>
</protein>
<dbReference type="Proteomes" id="UP001303889">
    <property type="component" value="Unassembled WGS sequence"/>
</dbReference>
<keyword evidence="3" id="KW-1185">Reference proteome</keyword>
<name>A0AAN6RPQ8_9PEZI</name>
<evidence type="ECO:0008006" key="4">
    <source>
        <dbReference type="Google" id="ProtNLM"/>
    </source>
</evidence>
<evidence type="ECO:0000256" key="1">
    <source>
        <dbReference type="SAM" id="SignalP"/>
    </source>
</evidence>
<accession>A0AAN6RPQ8</accession>
<reference evidence="2" key="2">
    <citation type="submission" date="2023-05" db="EMBL/GenBank/DDBJ databases">
        <authorList>
            <consortium name="Lawrence Berkeley National Laboratory"/>
            <person name="Steindorff A."/>
            <person name="Hensen N."/>
            <person name="Bonometti L."/>
            <person name="Westerberg I."/>
            <person name="Brannstrom I.O."/>
            <person name="Guillou S."/>
            <person name="Cros-Aarteil S."/>
            <person name="Calhoun S."/>
            <person name="Haridas S."/>
            <person name="Kuo A."/>
            <person name="Mondo S."/>
            <person name="Pangilinan J."/>
            <person name="Riley R."/>
            <person name="Labutti K."/>
            <person name="Andreopoulos B."/>
            <person name="Lipzen A."/>
            <person name="Chen C."/>
            <person name="Yanf M."/>
            <person name="Daum C."/>
            <person name="Ng V."/>
            <person name="Clum A."/>
            <person name="Ohm R."/>
            <person name="Martin F."/>
            <person name="Silar P."/>
            <person name="Natvig D."/>
            <person name="Lalanne C."/>
            <person name="Gautier V."/>
            <person name="Ament-Velasquez S.L."/>
            <person name="Kruys A."/>
            <person name="Hutchinson M.I."/>
            <person name="Powell A.J."/>
            <person name="Barry K."/>
            <person name="Miller A.N."/>
            <person name="Grigoriev I.V."/>
            <person name="Debuchy R."/>
            <person name="Gladieux P."/>
            <person name="Thoren M.H."/>
            <person name="Johannesson H."/>
        </authorList>
    </citation>
    <scope>NUCLEOTIDE SEQUENCE</scope>
    <source>
        <strain evidence="2">CBS 103.79</strain>
    </source>
</reference>
<feature type="signal peptide" evidence="1">
    <location>
        <begin position="1"/>
        <end position="25"/>
    </location>
</feature>
<reference evidence="2" key="1">
    <citation type="journal article" date="2023" name="Mol. Phylogenet. Evol.">
        <title>Genome-scale phylogeny and comparative genomics of the fungal order Sordariales.</title>
        <authorList>
            <person name="Hensen N."/>
            <person name="Bonometti L."/>
            <person name="Westerberg I."/>
            <person name="Brannstrom I.O."/>
            <person name="Guillou S."/>
            <person name="Cros-Aarteil S."/>
            <person name="Calhoun S."/>
            <person name="Haridas S."/>
            <person name="Kuo A."/>
            <person name="Mondo S."/>
            <person name="Pangilinan J."/>
            <person name="Riley R."/>
            <person name="LaButti K."/>
            <person name="Andreopoulos B."/>
            <person name="Lipzen A."/>
            <person name="Chen C."/>
            <person name="Yan M."/>
            <person name="Daum C."/>
            <person name="Ng V."/>
            <person name="Clum A."/>
            <person name="Steindorff A."/>
            <person name="Ohm R.A."/>
            <person name="Martin F."/>
            <person name="Silar P."/>
            <person name="Natvig D.O."/>
            <person name="Lalanne C."/>
            <person name="Gautier V."/>
            <person name="Ament-Velasquez S.L."/>
            <person name="Kruys A."/>
            <person name="Hutchinson M.I."/>
            <person name="Powell A.J."/>
            <person name="Barry K."/>
            <person name="Miller A.N."/>
            <person name="Grigoriev I.V."/>
            <person name="Debuchy R."/>
            <person name="Gladieux P."/>
            <person name="Hiltunen Thoren M."/>
            <person name="Johannesson H."/>
        </authorList>
    </citation>
    <scope>NUCLEOTIDE SEQUENCE</scope>
    <source>
        <strain evidence="2">CBS 103.79</strain>
    </source>
</reference>
<comment type="caution">
    <text evidence="2">The sequence shown here is derived from an EMBL/GenBank/DDBJ whole genome shotgun (WGS) entry which is preliminary data.</text>
</comment>
<organism evidence="2 3">
    <name type="scientific">Staphylotrichum tortipilum</name>
    <dbReference type="NCBI Taxonomy" id="2831512"/>
    <lineage>
        <taxon>Eukaryota</taxon>
        <taxon>Fungi</taxon>
        <taxon>Dikarya</taxon>
        <taxon>Ascomycota</taxon>
        <taxon>Pezizomycotina</taxon>
        <taxon>Sordariomycetes</taxon>
        <taxon>Sordariomycetidae</taxon>
        <taxon>Sordariales</taxon>
        <taxon>Chaetomiaceae</taxon>
        <taxon>Staphylotrichum</taxon>
    </lineage>
</organism>